<gene>
    <name evidence="2" type="ORF">RRG08_040072</name>
</gene>
<accession>A0AAE0XW02</accession>
<name>A0AAE0XW02_9GAST</name>
<dbReference type="EMBL" id="JAWDGP010007412">
    <property type="protein sequence ID" value="KAK3719769.1"/>
    <property type="molecule type" value="Genomic_DNA"/>
</dbReference>
<feature type="compositionally biased region" description="Basic and acidic residues" evidence="1">
    <location>
        <begin position="61"/>
        <end position="81"/>
    </location>
</feature>
<reference evidence="2" key="1">
    <citation type="journal article" date="2023" name="G3 (Bethesda)">
        <title>A reference genome for the long-term kleptoplast-retaining sea slug Elysia crispata morphotype clarki.</title>
        <authorList>
            <person name="Eastman K.E."/>
            <person name="Pendleton A.L."/>
            <person name="Shaikh M.A."/>
            <person name="Suttiyut T."/>
            <person name="Ogas R."/>
            <person name="Tomko P."/>
            <person name="Gavelis G."/>
            <person name="Widhalm J.R."/>
            <person name="Wisecaver J.H."/>
        </authorList>
    </citation>
    <scope>NUCLEOTIDE SEQUENCE</scope>
    <source>
        <strain evidence="2">ECLA1</strain>
    </source>
</reference>
<feature type="region of interest" description="Disordered" evidence="1">
    <location>
        <begin position="50"/>
        <end position="81"/>
    </location>
</feature>
<organism evidence="2 3">
    <name type="scientific">Elysia crispata</name>
    <name type="common">lettuce slug</name>
    <dbReference type="NCBI Taxonomy" id="231223"/>
    <lineage>
        <taxon>Eukaryota</taxon>
        <taxon>Metazoa</taxon>
        <taxon>Spiralia</taxon>
        <taxon>Lophotrochozoa</taxon>
        <taxon>Mollusca</taxon>
        <taxon>Gastropoda</taxon>
        <taxon>Heterobranchia</taxon>
        <taxon>Euthyneura</taxon>
        <taxon>Panpulmonata</taxon>
        <taxon>Sacoglossa</taxon>
        <taxon>Placobranchoidea</taxon>
        <taxon>Plakobranchidae</taxon>
        <taxon>Elysia</taxon>
    </lineage>
</organism>
<evidence type="ECO:0000313" key="2">
    <source>
        <dbReference type="EMBL" id="KAK3719769.1"/>
    </source>
</evidence>
<protein>
    <submittedName>
        <fullName evidence="2">Uncharacterized protein</fullName>
    </submittedName>
</protein>
<evidence type="ECO:0000256" key="1">
    <source>
        <dbReference type="SAM" id="MobiDB-lite"/>
    </source>
</evidence>
<keyword evidence="3" id="KW-1185">Reference proteome</keyword>
<sequence>MGRKNGREGMRSARASRQPTCQALHCRGSELNIQPLQVRRVICTVVPVPSRRDQTSNGGQHGERGDFPNVRFKRDSSERGQRLRKVRSFPLPFKAVSVKTCPHCLSLFLSRFPLDSPRRPRCAPRRQAAVGSAFSPDPNPSFISTPLVYLVSYLIAARSRSRAGQLELCLRWQRSRGRVHAWALCSLYLVRAPGVRYNSQS</sequence>
<evidence type="ECO:0000313" key="3">
    <source>
        <dbReference type="Proteomes" id="UP001283361"/>
    </source>
</evidence>
<dbReference type="AlphaFoldDB" id="A0AAE0XW02"/>
<comment type="caution">
    <text evidence="2">The sequence shown here is derived from an EMBL/GenBank/DDBJ whole genome shotgun (WGS) entry which is preliminary data.</text>
</comment>
<proteinExistence type="predicted"/>
<dbReference type="Proteomes" id="UP001283361">
    <property type="component" value="Unassembled WGS sequence"/>
</dbReference>